<dbReference type="InterPro" id="IPR050595">
    <property type="entry name" value="Bact_response_regulator"/>
</dbReference>
<dbReference type="OrthoDB" id="9800897at2"/>
<organism evidence="4 5">
    <name type="scientific">Rheinheimera riviphila</name>
    <dbReference type="NCBI Taxonomy" id="1834037"/>
    <lineage>
        <taxon>Bacteria</taxon>
        <taxon>Pseudomonadati</taxon>
        <taxon>Pseudomonadota</taxon>
        <taxon>Gammaproteobacteria</taxon>
        <taxon>Chromatiales</taxon>
        <taxon>Chromatiaceae</taxon>
        <taxon>Rheinheimera</taxon>
    </lineage>
</organism>
<dbReference type="PANTHER" id="PTHR44591:SF3">
    <property type="entry name" value="RESPONSE REGULATORY DOMAIN-CONTAINING PROTEIN"/>
    <property type="match status" value="1"/>
</dbReference>
<comment type="caution">
    <text evidence="4">The sequence shown here is derived from an EMBL/GenBank/DDBJ whole genome shotgun (WGS) entry which is preliminary data.</text>
</comment>
<proteinExistence type="predicted"/>
<evidence type="ECO:0000313" key="5">
    <source>
        <dbReference type="Proteomes" id="UP000283077"/>
    </source>
</evidence>
<dbReference type="EMBL" id="SACS01000007">
    <property type="protein sequence ID" value="RVU39985.1"/>
    <property type="molecule type" value="Genomic_DNA"/>
</dbReference>
<sequence>MNSLVRIMHVEDDTSIQDVVRVALEIVGGFQVNTCSCGQDALDQFSQFQPQLVLLDVMMPGMDGPTTLKQLQQRYDLRQVPVVFMTAKVQANEIESYKALGAQDVVVKPFDPMTLSNQIRQIWLDNLEQSSR</sequence>
<evidence type="ECO:0000256" key="1">
    <source>
        <dbReference type="ARBA" id="ARBA00022553"/>
    </source>
</evidence>
<accession>A0A437QZM8</accession>
<dbReference type="PANTHER" id="PTHR44591">
    <property type="entry name" value="STRESS RESPONSE REGULATOR PROTEIN 1"/>
    <property type="match status" value="1"/>
</dbReference>
<keyword evidence="1 2" id="KW-0597">Phosphoprotein</keyword>
<dbReference type="AlphaFoldDB" id="A0A437QZM8"/>
<keyword evidence="5" id="KW-1185">Reference proteome</keyword>
<dbReference type="Proteomes" id="UP000283077">
    <property type="component" value="Unassembled WGS sequence"/>
</dbReference>
<dbReference type="Pfam" id="PF00072">
    <property type="entry name" value="Response_reg"/>
    <property type="match status" value="1"/>
</dbReference>
<evidence type="ECO:0000313" key="4">
    <source>
        <dbReference type="EMBL" id="RVU39985.1"/>
    </source>
</evidence>
<dbReference type="PROSITE" id="PS50110">
    <property type="entry name" value="RESPONSE_REGULATORY"/>
    <property type="match status" value="1"/>
</dbReference>
<gene>
    <name evidence="4" type="ORF">EOE67_08745</name>
</gene>
<feature type="modified residue" description="4-aspartylphosphate" evidence="2">
    <location>
        <position position="56"/>
    </location>
</feature>
<dbReference type="RefSeq" id="WP_127698714.1">
    <property type="nucleotide sequence ID" value="NZ_SACS01000007.1"/>
</dbReference>
<feature type="domain" description="Response regulatory" evidence="3">
    <location>
        <begin position="6"/>
        <end position="123"/>
    </location>
</feature>
<dbReference type="InterPro" id="IPR011006">
    <property type="entry name" value="CheY-like_superfamily"/>
</dbReference>
<name>A0A437QZM8_9GAMM</name>
<dbReference type="Gene3D" id="3.40.50.2300">
    <property type="match status" value="1"/>
</dbReference>
<dbReference type="SUPFAM" id="SSF52172">
    <property type="entry name" value="CheY-like"/>
    <property type="match status" value="1"/>
</dbReference>
<dbReference type="InterPro" id="IPR001789">
    <property type="entry name" value="Sig_transdc_resp-reg_receiver"/>
</dbReference>
<dbReference type="GO" id="GO:0000160">
    <property type="term" value="P:phosphorelay signal transduction system"/>
    <property type="evidence" value="ECO:0007669"/>
    <property type="project" value="InterPro"/>
</dbReference>
<reference evidence="4 5" key="1">
    <citation type="submission" date="2019-01" db="EMBL/GenBank/DDBJ databases">
        <authorList>
            <person name="Chen W.-M."/>
        </authorList>
    </citation>
    <scope>NUCLEOTIDE SEQUENCE [LARGE SCALE GENOMIC DNA]</scope>
    <source>
        <strain evidence="4 5">KYPC3</strain>
    </source>
</reference>
<protein>
    <submittedName>
        <fullName evidence="4">Response regulator</fullName>
    </submittedName>
</protein>
<evidence type="ECO:0000259" key="3">
    <source>
        <dbReference type="PROSITE" id="PS50110"/>
    </source>
</evidence>
<evidence type="ECO:0000256" key="2">
    <source>
        <dbReference type="PROSITE-ProRule" id="PRU00169"/>
    </source>
</evidence>
<dbReference type="SMART" id="SM00448">
    <property type="entry name" value="REC"/>
    <property type="match status" value="1"/>
</dbReference>